<evidence type="ECO:0000313" key="3">
    <source>
        <dbReference type="EMBL" id="MEX0409161.1"/>
    </source>
</evidence>
<dbReference type="Proteomes" id="UP001556692">
    <property type="component" value="Unassembled WGS sequence"/>
</dbReference>
<protein>
    <submittedName>
        <fullName evidence="3">YARHG domain-containing protein</fullName>
    </submittedName>
</protein>
<dbReference type="Pfam" id="PF13308">
    <property type="entry name" value="YARHG"/>
    <property type="match status" value="1"/>
</dbReference>
<comment type="caution">
    <text evidence="3">The sequence shown here is derived from an EMBL/GenBank/DDBJ whole genome shotgun (WGS) entry which is preliminary data.</text>
</comment>
<reference evidence="3 4" key="1">
    <citation type="submission" date="2024-05" db="EMBL/GenBank/DDBJ databases">
        <authorList>
            <person name="Jiang F."/>
        </authorList>
    </citation>
    <scope>NUCLEOTIDE SEQUENCE [LARGE SCALE GENOMIC DNA]</scope>
    <source>
        <strain evidence="3 4">LZ166</strain>
    </source>
</reference>
<evidence type="ECO:0000313" key="4">
    <source>
        <dbReference type="Proteomes" id="UP001556692"/>
    </source>
</evidence>
<evidence type="ECO:0000259" key="2">
    <source>
        <dbReference type="SMART" id="SM01324"/>
    </source>
</evidence>
<accession>A0ABV3SRS2</accession>
<name>A0ABV3SRS2_9HYPH</name>
<evidence type="ECO:0000256" key="1">
    <source>
        <dbReference type="SAM" id="SignalP"/>
    </source>
</evidence>
<proteinExistence type="predicted"/>
<dbReference type="RefSeq" id="WP_367957018.1">
    <property type="nucleotide sequence ID" value="NZ_JBDPGJ010000008.1"/>
</dbReference>
<dbReference type="InterPro" id="IPR025582">
    <property type="entry name" value="YARHG_dom"/>
</dbReference>
<keyword evidence="1" id="KW-0732">Signal</keyword>
<dbReference type="PROSITE" id="PS51257">
    <property type="entry name" value="PROKAR_LIPOPROTEIN"/>
    <property type="match status" value="1"/>
</dbReference>
<dbReference type="Gene3D" id="1.20.58.1690">
    <property type="match status" value="1"/>
</dbReference>
<feature type="signal peptide" evidence="1">
    <location>
        <begin position="1"/>
        <end position="19"/>
    </location>
</feature>
<feature type="chain" id="PRO_5045217867" evidence="1">
    <location>
        <begin position="20"/>
        <end position="107"/>
    </location>
</feature>
<sequence length="107" mass="11968">MRLCLAFLTTLVLAGSASAACYELIGCTDVDRFAKGDLRQLSCENLWYVRNSIYDENGYCFKTSRAQAQFDSADCWVRDQAKVKLSVIESQNVGSIAQVERERGCPK</sequence>
<organism evidence="3 4">
    <name type="scientific">Aquibium pacificus</name>
    <dbReference type="NCBI Taxonomy" id="3153579"/>
    <lineage>
        <taxon>Bacteria</taxon>
        <taxon>Pseudomonadati</taxon>
        <taxon>Pseudomonadota</taxon>
        <taxon>Alphaproteobacteria</taxon>
        <taxon>Hyphomicrobiales</taxon>
        <taxon>Phyllobacteriaceae</taxon>
        <taxon>Aquibium</taxon>
    </lineage>
</organism>
<dbReference type="EMBL" id="JBDPGJ010000008">
    <property type="protein sequence ID" value="MEX0409161.1"/>
    <property type="molecule type" value="Genomic_DNA"/>
</dbReference>
<dbReference type="InterPro" id="IPR038434">
    <property type="entry name" value="YARHG_sf"/>
</dbReference>
<gene>
    <name evidence="3" type="ORF">ABGN05_26305</name>
</gene>
<feature type="domain" description="YARHG" evidence="2">
    <location>
        <begin position="23"/>
        <end position="101"/>
    </location>
</feature>
<keyword evidence="4" id="KW-1185">Reference proteome</keyword>
<dbReference type="SMART" id="SM01324">
    <property type="entry name" value="YARHG"/>
    <property type="match status" value="1"/>
</dbReference>